<protein>
    <submittedName>
        <fullName evidence="1">Uncharacterized protein</fullName>
    </submittedName>
</protein>
<sequence>MQPGDARIPALKKFKYDKERVCYELVRMIILHELPFRIVEYEGFRRFVSSLNPAFKLMSRTTIKEDCMAEFDRQKVELLEVLKNLTSRVSLTANLWTSNQELGYIYVILWITNGHYIKEL</sequence>
<keyword evidence="2" id="KW-1185">Reference proteome</keyword>
<dbReference type="Proteomes" id="UP001732700">
    <property type="component" value="Chromosome 7C"/>
</dbReference>
<evidence type="ECO:0000313" key="1">
    <source>
        <dbReference type="EnsemblPlants" id="AVESA.00010b.r2.7CG0669320.1.CDS.1"/>
    </source>
</evidence>
<organism evidence="1 2">
    <name type="scientific">Avena sativa</name>
    <name type="common">Oat</name>
    <dbReference type="NCBI Taxonomy" id="4498"/>
    <lineage>
        <taxon>Eukaryota</taxon>
        <taxon>Viridiplantae</taxon>
        <taxon>Streptophyta</taxon>
        <taxon>Embryophyta</taxon>
        <taxon>Tracheophyta</taxon>
        <taxon>Spermatophyta</taxon>
        <taxon>Magnoliopsida</taxon>
        <taxon>Liliopsida</taxon>
        <taxon>Poales</taxon>
        <taxon>Poaceae</taxon>
        <taxon>BOP clade</taxon>
        <taxon>Pooideae</taxon>
        <taxon>Poodae</taxon>
        <taxon>Poeae</taxon>
        <taxon>Poeae Chloroplast Group 1 (Aveneae type)</taxon>
        <taxon>Aveninae</taxon>
        <taxon>Avena</taxon>
    </lineage>
</organism>
<evidence type="ECO:0000313" key="2">
    <source>
        <dbReference type="Proteomes" id="UP001732700"/>
    </source>
</evidence>
<reference evidence="1" key="2">
    <citation type="submission" date="2025-09" db="UniProtKB">
        <authorList>
            <consortium name="EnsemblPlants"/>
        </authorList>
    </citation>
    <scope>IDENTIFICATION</scope>
</reference>
<accession>A0ACD5ZZQ2</accession>
<proteinExistence type="predicted"/>
<reference evidence="1" key="1">
    <citation type="submission" date="2021-05" db="EMBL/GenBank/DDBJ databases">
        <authorList>
            <person name="Scholz U."/>
            <person name="Mascher M."/>
            <person name="Fiebig A."/>
        </authorList>
    </citation>
    <scope>NUCLEOTIDE SEQUENCE [LARGE SCALE GENOMIC DNA]</scope>
</reference>
<dbReference type="EnsemblPlants" id="AVESA.00010b.r2.7CG0669320.1">
    <property type="protein sequence ID" value="AVESA.00010b.r2.7CG0669320.1.CDS.1"/>
    <property type="gene ID" value="AVESA.00010b.r2.7CG0669320"/>
</dbReference>
<name>A0ACD5ZZQ2_AVESA</name>